<gene>
    <name evidence="1" type="ORF">FWK35_00022595</name>
</gene>
<dbReference type="Proteomes" id="UP000478052">
    <property type="component" value="Unassembled WGS sequence"/>
</dbReference>
<accession>A0A6G0VY99</accession>
<evidence type="ECO:0000313" key="2">
    <source>
        <dbReference type="Proteomes" id="UP000478052"/>
    </source>
</evidence>
<comment type="caution">
    <text evidence="1">The sequence shown here is derived from an EMBL/GenBank/DDBJ whole genome shotgun (WGS) entry which is preliminary data.</text>
</comment>
<sequence length="76" mass="8689">MLRYLNNEPSGKFENFCRMSASDFEYILNKIGPVITKLDTNLRKAIPAQERFAITLRFLASGDSCVSFSYLFKVSN</sequence>
<protein>
    <submittedName>
        <fullName evidence="1">Protein ANTAGONIST OF LIKE HETEROCHROMATIN PROTEIN 1-like</fullName>
    </submittedName>
</protein>
<dbReference type="EMBL" id="VUJU01010567">
    <property type="protein sequence ID" value="KAF0713787.1"/>
    <property type="molecule type" value="Genomic_DNA"/>
</dbReference>
<dbReference type="AlphaFoldDB" id="A0A6G0VY99"/>
<proteinExistence type="predicted"/>
<keyword evidence="2" id="KW-1185">Reference proteome</keyword>
<organism evidence="1 2">
    <name type="scientific">Aphis craccivora</name>
    <name type="common">Cowpea aphid</name>
    <dbReference type="NCBI Taxonomy" id="307492"/>
    <lineage>
        <taxon>Eukaryota</taxon>
        <taxon>Metazoa</taxon>
        <taxon>Ecdysozoa</taxon>
        <taxon>Arthropoda</taxon>
        <taxon>Hexapoda</taxon>
        <taxon>Insecta</taxon>
        <taxon>Pterygota</taxon>
        <taxon>Neoptera</taxon>
        <taxon>Paraneoptera</taxon>
        <taxon>Hemiptera</taxon>
        <taxon>Sternorrhyncha</taxon>
        <taxon>Aphidomorpha</taxon>
        <taxon>Aphidoidea</taxon>
        <taxon>Aphididae</taxon>
        <taxon>Aphidini</taxon>
        <taxon>Aphis</taxon>
        <taxon>Aphis</taxon>
    </lineage>
</organism>
<name>A0A6G0VY99_APHCR</name>
<dbReference type="OrthoDB" id="6618525at2759"/>
<reference evidence="1 2" key="1">
    <citation type="submission" date="2019-08" db="EMBL/GenBank/DDBJ databases">
        <title>Whole genome of Aphis craccivora.</title>
        <authorList>
            <person name="Voronova N.V."/>
            <person name="Shulinski R.S."/>
            <person name="Bandarenka Y.V."/>
            <person name="Zhorov D.G."/>
            <person name="Warner D."/>
        </authorList>
    </citation>
    <scope>NUCLEOTIDE SEQUENCE [LARGE SCALE GENOMIC DNA]</scope>
    <source>
        <strain evidence="1">180601</strain>
        <tissue evidence="1">Whole Body</tissue>
    </source>
</reference>
<evidence type="ECO:0000313" key="1">
    <source>
        <dbReference type="EMBL" id="KAF0713787.1"/>
    </source>
</evidence>